<dbReference type="GO" id="GO:0008676">
    <property type="term" value="F:3-deoxy-8-phosphooctulonate synthase activity"/>
    <property type="evidence" value="ECO:0007669"/>
    <property type="project" value="UniProtKB-EC"/>
</dbReference>
<organism evidence="10 11">
    <name type="scientific">Flexistipes sinusarabici</name>
    <dbReference type="NCBI Taxonomy" id="2352"/>
    <lineage>
        <taxon>Bacteria</taxon>
        <taxon>Pseudomonadati</taxon>
        <taxon>Deferribacterota</taxon>
        <taxon>Deferribacteres</taxon>
        <taxon>Deferribacterales</taxon>
        <taxon>Flexistipitaceae</taxon>
        <taxon>Flexistipes</taxon>
    </lineage>
</organism>
<comment type="pathway">
    <text evidence="3">Carbohydrate biosynthesis; 3-deoxy-D-manno-octulosonate biosynthesis; 3-deoxy-D-manno-octulosonate from D-ribulose 5-phosphate: step 2/3.</text>
</comment>
<dbReference type="NCBIfam" id="NF003543">
    <property type="entry name" value="PRK05198.1"/>
    <property type="match status" value="1"/>
</dbReference>
<reference evidence="10 11" key="1">
    <citation type="journal article" date="2018" name="Nat. Biotechnol.">
        <title>A standardized bacterial taxonomy based on genome phylogeny substantially revises the tree of life.</title>
        <authorList>
            <person name="Parks D.H."/>
            <person name="Chuvochina M."/>
            <person name="Waite D.W."/>
            <person name="Rinke C."/>
            <person name="Skarshewski A."/>
            <person name="Chaumeil P.A."/>
            <person name="Hugenholtz P."/>
        </authorList>
    </citation>
    <scope>NUCLEOTIDE SEQUENCE [LARGE SCALE GENOMIC DNA]</scope>
    <source>
        <strain evidence="10">UBA8672</strain>
    </source>
</reference>
<dbReference type="Pfam" id="PF00793">
    <property type="entry name" value="DAHP_synth_1"/>
    <property type="match status" value="1"/>
</dbReference>
<evidence type="ECO:0000259" key="9">
    <source>
        <dbReference type="Pfam" id="PF00793"/>
    </source>
</evidence>
<dbReference type="InterPro" id="IPR006269">
    <property type="entry name" value="KDO8P_synthase"/>
</dbReference>
<dbReference type="EC" id="2.5.1.55" evidence="5"/>
<dbReference type="Gene3D" id="3.20.20.70">
    <property type="entry name" value="Aldolase class I"/>
    <property type="match status" value="1"/>
</dbReference>
<protein>
    <recommendedName>
        <fullName evidence="5">3-deoxy-8-phosphooctulonate synthase</fullName>
        <ecNumber evidence="5">2.5.1.55</ecNumber>
    </recommendedName>
</protein>
<dbReference type="AlphaFoldDB" id="A0A3D5QE87"/>
<evidence type="ECO:0000256" key="3">
    <source>
        <dbReference type="ARBA" id="ARBA00004845"/>
    </source>
</evidence>
<comment type="pathway">
    <text evidence="2">Bacterial outer membrane biogenesis; lipopolysaccharide biosynthesis.</text>
</comment>
<dbReference type="UniPathway" id="UPA00357">
    <property type="reaction ID" value="UER00474"/>
</dbReference>
<dbReference type="GO" id="GO:0009103">
    <property type="term" value="P:lipopolysaccharide biosynthetic process"/>
    <property type="evidence" value="ECO:0007669"/>
    <property type="project" value="UniProtKB-UniPathway"/>
</dbReference>
<dbReference type="PANTHER" id="PTHR21057">
    <property type="entry name" value="PHOSPHO-2-DEHYDRO-3-DEOXYHEPTONATE ALDOLASE"/>
    <property type="match status" value="1"/>
</dbReference>
<sequence>MILMAGPCVIETDETVLSTCDFLKNLALKYNLDLYFKSSFDKANRSSVDSYRGPGIEKGMELFEKVKRKFDVKIITDFHEPAQAALHSGNVDMLQIPAFLCRQTDMLKAASESGLPVNVKKGQFLSPWDMANIVQKLESFGVKKRDIFLTERGTSFGYNNLVVDFRSFPVMRDTGANIIFDATHSLQLPGGMGKSSGGQREFVPYLAKAAAACGVDGFFMEIHPEPYKALCDGPNMLNFESAENVIKNICRIRDVL</sequence>
<dbReference type="SUPFAM" id="SSF51569">
    <property type="entry name" value="Aldolase"/>
    <property type="match status" value="1"/>
</dbReference>
<accession>A0A3D5QE87</accession>
<comment type="subcellular location">
    <subcellularLocation>
        <location evidence="1">Cytoplasm</location>
    </subcellularLocation>
</comment>
<evidence type="ECO:0000313" key="10">
    <source>
        <dbReference type="EMBL" id="HCW93589.1"/>
    </source>
</evidence>
<dbReference type="NCBIfam" id="TIGR01362">
    <property type="entry name" value="KDO8P_synth"/>
    <property type="match status" value="1"/>
</dbReference>
<dbReference type="Proteomes" id="UP000262325">
    <property type="component" value="Unassembled WGS sequence"/>
</dbReference>
<keyword evidence="7" id="KW-0808">Transferase</keyword>
<evidence type="ECO:0000256" key="2">
    <source>
        <dbReference type="ARBA" id="ARBA00004756"/>
    </source>
</evidence>
<keyword evidence="6" id="KW-0963">Cytoplasm</keyword>
<comment type="similarity">
    <text evidence="4">Belongs to the KdsA family.</text>
</comment>
<evidence type="ECO:0000256" key="7">
    <source>
        <dbReference type="ARBA" id="ARBA00022679"/>
    </source>
</evidence>
<dbReference type="GO" id="GO:0005737">
    <property type="term" value="C:cytoplasm"/>
    <property type="evidence" value="ECO:0007669"/>
    <property type="project" value="UniProtKB-SubCell"/>
</dbReference>
<evidence type="ECO:0000256" key="6">
    <source>
        <dbReference type="ARBA" id="ARBA00022490"/>
    </source>
</evidence>
<evidence type="ECO:0000313" key="11">
    <source>
        <dbReference type="Proteomes" id="UP000262325"/>
    </source>
</evidence>
<proteinExistence type="inferred from homology"/>
<comment type="caution">
    <text evidence="10">The sequence shown here is derived from an EMBL/GenBank/DDBJ whole genome shotgun (WGS) entry which is preliminary data.</text>
</comment>
<evidence type="ECO:0000256" key="4">
    <source>
        <dbReference type="ARBA" id="ARBA00010499"/>
    </source>
</evidence>
<dbReference type="InterPro" id="IPR006218">
    <property type="entry name" value="DAHP1/KDSA"/>
</dbReference>
<evidence type="ECO:0000256" key="5">
    <source>
        <dbReference type="ARBA" id="ARBA00012693"/>
    </source>
</evidence>
<comment type="catalytic activity">
    <reaction evidence="8">
        <text>D-arabinose 5-phosphate + phosphoenolpyruvate + H2O = 3-deoxy-alpha-D-manno-2-octulosonate-8-phosphate + phosphate</text>
        <dbReference type="Rhea" id="RHEA:14053"/>
        <dbReference type="ChEBI" id="CHEBI:15377"/>
        <dbReference type="ChEBI" id="CHEBI:43474"/>
        <dbReference type="ChEBI" id="CHEBI:57693"/>
        <dbReference type="ChEBI" id="CHEBI:58702"/>
        <dbReference type="ChEBI" id="CHEBI:85985"/>
        <dbReference type="EC" id="2.5.1.55"/>
    </reaction>
</comment>
<evidence type="ECO:0000256" key="1">
    <source>
        <dbReference type="ARBA" id="ARBA00004496"/>
    </source>
</evidence>
<feature type="domain" description="DAHP synthetase I/KDSA" evidence="9">
    <location>
        <begin position="1"/>
        <end position="243"/>
    </location>
</feature>
<dbReference type="InterPro" id="IPR013785">
    <property type="entry name" value="Aldolase_TIM"/>
</dbReference>
<evidence type="ECO:0000256" key="8">
    <source>
        <dbReference type="ARBA" id="ARBA00049112"/>
    </source>
</evidence>
<dbReference type="UniPathway" id="UPA00030"/>
<gene>
    <name evidence="10" type="ORF">DHM44_07895</name>
</gene>
<dbReference type="EMBL" id="DPPF01000164">
    <property type="protein sequence ID" value="HCW93589.1"/>
    <property type="molecule type" value="Genomic_DNA"/>
</dbReference>
<name>A0A3D5QE87_FLESI</name>